<organism evidence="2">
    <name type="scientific">Planktothricoides raciborskii GIHE-MW2</name>
    <dbReference type="NCBI Taxonomy" id="2792601"/>
    <lineage>
        <taxon>Bacteria</taxon>
        <taxon>Bacillati</taxon>
        <taxon>Cyanobacteriota</taxon>
        <taxon>Cyanophyceae</taxon>
        <taxon>Oscillatoriophycideae</taxon>
        <taxon>Oscillatoriales</taxon>
        <taxon>Oscillatoriaceae</taxon>
        <taxon>Planktothricoides</taxon>
    </lineage>
</organism>
<evidence type="ECO:0000313" key="2">
    <source>
        <dbReference type="EMBL" id="XCM37137.1"/>
    </source>
</evidence>
<sequence length="956" mass="96541">MLGKSPIPWTVTLCSYCFGYAIAPSIAQGQIIPDRTLPINSVVNTDGNLQTITGGTAAGANLFHSFQEFSLPTGGEVFFNHASEISHIFTRVTGGNISNIDGLIRANGTANLFFLNPNGIVFGPNAQLNIGGSFFASSAESLVMADGSLFSATNPQAQPLLTVNLPVGLQFGDNPGAIVNQSQVTDNQGNAIGLATQPGQSLALIGGSLLLDGGKLTSPQGQIYLGSVGSNARVSLSGPDRGFAPGYWGVENFGDIQLTQNAVVNASGNGGGAIAVRGGNITLTNGSSILSNTLGSENGGNITVDANQFVLNNGAFISASTFGSGHGGNLTIRATDQINLSGTQRLVISEQVLAGTFDPLNINSGLYTLTASNGMAGDLTLETNQLIVNNGIGILASTFGPGNGGNLAIKADFIDITGGSLVMAGTAGTGSAQDLTIDTRQLRLQDGSVISSTTFGPGQGGNAIVNAAEQVEIVGAPINFLGRTFGVSRLITYLPTNILSGSVGREESGTGNAGDLIINTGRLIVRDGGSLSAASTSAGKGGTMLINASESVAVLGVSGDGLLASSLLASSSGPSSVAGDIVINTGKLFVRDGGTIAAGTFFGPGAGGSVTVNASELVGVTGRRTGTLIPSGISASSGLAGSPIPATGAGGDVSIVTDKLIVSDGAKLAVSSVSLGDAGNLEVVAREIEVANTGEITGATSSGQGGNIRLQTQDLWLREGGNINTNAANTDGGNIAIATENLVALENSDITANALAGRGGQVRINAQGIFGTQFRNSETPLSDITASSELGPQFSGTVDISTPDIDAAAGLLELAKSPVDVARLIDRNFCAVNSGSQFTVSGRGGLPRSPNEVIHSAVVLDDLRFFGDHSNGQPESQIRSFAQKPPKSQRYSATSLLPSVLPLELPIVEAQGWLVAADGTVVLVAREAKLSRQSESPHVTLSGSGLPVLDCRGAGK</sequence>
<gene>
    <name evidence="2" type="ORF">ABWT76_005952</name>
</gene>
<dbReference type="InterPro" id="IPR008638">
    <property type="entry name" value="FhaB/CdiA-like_TPS"/>
</dbReference>
<dbReference type="SMART" id="SM00912">
    <property type="entry name" value="Haemagg_act"/>
    <property type="match status" value="1"/>
</dbReference>
<dbReference type="RefSeq" id="WP_354635402.1">
    <property type="nucleotide sequence ID" value="NZ_CP159837.1"/>
</dbReference>
<dbReference type="Gene3D" id="2.160.20.10">
    <property type="entry name" value="Single-stranded right-handed beta-helix, Pectin lyase-like"/>
    <property type="match status" value="3"/>
</dbReference>
<evidence type="ECO:0000259" key="1">
    <source>
        <dbReference type="SMART" id="SM00912"/>
    </source>
</evidence>
<dbReference type="EMBL" id="CP159837">
    <property type="protein sequence ID" value="XCM37137.1"/>
    <property type="molecule type" value="Genomic_DNA"/>
</dbReference>
<accession>A0AAU8JEA0</accession>
<name>A0AAU8JEA0_9CYAN</name>
<dbReference type="InterPro" id="IPR012334">
    <property type="entry name" value="Pectin_lyas_fold"/>
</dbReference>
<proteinExistence type="predicted"/>
<dbReference type="Pfam" id="PF05860">
    <property type="entry name" value="TPS"/>
    <property type="match status" value="1"/>
</dbReference>
<protein>
    <submittedName>
        <fullName evidence="2">S-layer family protein</fullName>
    </submittedName>
</protein>
<reference evidence="2" key="1">
    <citation type="submission" date="2024-07" db="EMBL/GenBank/DDBJ databases">
        <authorList>
            <person name="Kim Y.J."/>
            <person name="Jeong J.Y."/>
        </authorList>
    </citation>
    <scope>NUCLEOTIDE SEQUENCE</scope>
    <source>
        <strain evidence="2">GIHE-MW2</strain>
    </source>
</reference>
<dbReference type="InterPro" id="IPR011050">
    <property type="entry name" value="Pectin_lyase_fold/virulence"/>
</dbReference>
<dbReference type="AlphaFoldDB" id="A0AAU8JEA0"/>
<feature type="domain" description="Filamentous haemagglutinin FhaB/tRNA nuclease CdiA-like TPS" evidence="1">
    <location>
        <begin position="33"/>
        <end position="145"/>
    </location>
</feature>
<dbReference type="SUPFAM" id="SSF51126">
    <property type="entry name" value="Pectin lyase-like"/>
    <property type="match status" value="4"/>
</dbReference>
<dbReference type="NCBIfam" id="TIGR01901">
    <property type="entry name" value="adhes_NPXG"/>
    <property type="match status" value="1"/>
</dbReference>